<evidence type="ECO:0000313" key="2">
    <source>
        <dbReference type="EnsemblPlants" id="OB05G25680.1"/>
    </source>
</evidence>
<reference evidence="2" key="1">
    <citation type="journal article" date="2013" name="Nat. Commun.">
        <title>Whole-genome sequencing of Oryza brachyantha reveals mechanisms underlying Oryza genome evolution.</title>
        <authorList>
            <person name="Chen J."/>
            <person name="Huang Q."/>
            <person name="Gao D."/>
            <person name="Wang J."/>
            <person name="Lang Y."/>
            <person name="Liu T."/>
            <person name="Li B."/>
            <person name="Bai Z."/>
            <person name="Luis Goicoechea J."/>
            <person name="Liang C."/>
            <person name="Chen C."/>
            <person name="Zhang W."/>
            <person name="Sun S."/>
            <person name="Liao Y."/>
            <person name="Zhang X."/>
            <person name="Yang L."/>
            <person name="Song C."/>
            <person name="Wang M."/>
            <person name="Shi J."/>
            <person name="Liu G."/>
            <person name="Liu J."/>
            <person name="Zhou H."/>
            <person name="Zhou W."/>
            <person name="Yu Q."/>
            <person name="An N."/>
            <person name="Chen Y."/>
            <person name="Cai Q."/>
            <person name="Wang B."/>
            <person name="Liu B."/>
            <person name="Min J."/>
            <person name="Huang Y."/>
            <person name="Wu H."/>
            <person name="Li Z."/>
            <person name="Zhang Y."/>
            <person name="Yin Y."/>
            <person name="Song W."/>
            <person name="Jiang J."/>
            <person name="Jackson S.A."/>
            <person name="Wing R.A."/>
            <person name="Wang J."/>
            <person name="Chen M."/>
        </authorList>
    </citation>
    <scope>NUCLEOTIDE SEQUENCE [LARGE SCALE GENOMIC DNA]</scope>
    <source>
        <strain evidence="2">cv. IRGC 101232</strain>
    </source>
</reference>
<keyword evidence="3" id="KW-1185">Reference proteome</keyword>
<evidence type="ECO:0000313" key="3">
    <source>
        <dbReference type="Proteomes" id="UP000006038"/>
    </source>
</evidence>
<feature type="region of interest" description="Disordered" evidence="1">
    <location>
        <begin position="1"/>
        <end position="21"/>
    </location>
</feature>
<dbReference type="Proteomes" id="UP000006038">
    <property type="component" value="Chromosome 5"/>
</dbReference>
<dbReference type="EnsemblPlants" id="OB05G25680.1">
    <property type="protein sequence ID" value="OB05G25680.1"/>
    <property type="gene ID" value="OB05G25680"/>
</dbReference>
<evidence type="ECO:0000256" key="1">
    <source>
        <dbReference type="SAM" id="MobiDB-lite"/>
    </source>
</evidence>
<sequence length="84" mass="9015">MADQRRRSGGGGEEDWPARVDVDGGELEAAAAAGGSVLSGEYQAQEMSTMVSALSWIEDETDELLGILMGDSQQHIFKLKILCE</sequence>
<reference evidence="2" key="2">
    <citation type="submission" date="2013-04" db="UniProtKB">
        <authorList>
            <consortium name="EnsemblPlants"/>
        </authorList>
    </citation>
    <scope>IDENTIFICATION</scope>
</reference>
<name>J3M7J4_ORYBR</name>
<dbReference type="AlphaFoldDB" id="J3M7J4"/>
<protein>
    <submittedName>
        <fullName evidence="2">Uncharacterized protein</fullName>
    </submittedName>
</protein>
<organism evidence="2">
    <name type="scientific">Oryza brachyantha</name>
    <name type="common">malo sina</name>
    <dbReference type="NCBI Taxonomy" id="4533"/>
    <lineage>
        <taxon>Eukaryota</taxon>
        <taxon>Viridiplantae</taxon>
        <taxon>Streptophyta</taxon>
        <taxon>Embryophyta</taxon>
        <taxon>Tracheophyta</taxon>
        <taxon>Spermatophyta</taxon>
        <taxon>Magnoliopsida</taxon>
        <taxon>Liliopsida</taxon>
        <taxon>Poales</taxon>
        <taxon>Poaceae</taxon>
        <taxon>BOP clade</taxon>
        <taxon>Oryzoideae</taxon>
        <taxon>Oryzeae</taxon>
        <taxon>Oryzinae</taxon>
        <taxon>Oryza</taxon>
    </lineage>
</organism>
<dbReference type="Gramene" id="OB05G25680.1">
    <property type="protein sequence ID" value="OB05G25680.1"/>
    <property type="gene ID" value="OB05G25680"/>
</dbReference>
<proteinExistence type="predicted"/>
<dbReference type="HOGENOM" id="CLU_2531098_0_0_1"/>
<accession>J3M7J4</accession>